<dbReference type="GO" id="GO:0003723">
    <property type="term" value="F:RNA binding"/>
    <property type="evidence" value="ECO:0007669"/>
    <property type="project" value="TreeGrafter"/>
</dbReference>
<reference evidence="7" key="1">
    <citation type="submission" date="2022-07" db="EMBL/GenBank/DDBJ databases">
        <title>Phylogenomic reconstructions and comparative analyses of Kickxellomycotina fungi.</title>
        <authorList>
            <person name="Reynolds N.K."/>
            <person name="Stajich J.E."/>
            <person name="Barry K."/>
            <person name="Grigoriev I.V."/>
            <person name="Crous P."/>
            <person name="Smith M.E."/>
        </authorList>
    </citation>
    <scope>NUCLEOTIDE SEQUENCE</scope>
    <source>
        <strain evidence="7">RSA 861</strain>
    </source>
</reference>
<evidence type="ECO:0000256" key="1">
    <source>
        <dbReference type="ARBA" id="ARBA00004604"/>
    </source>
</evidence>
<dbReference type="OrthoDB" id="412781at2759"/>
<evidence type="ECO:0000256" key="3">
    <source>
        <dbReference type="ARBA" id="ARBA00022737"/>
    </source>
</evidence>
<dbReference type="SUPFAM" id="SSF48452">
    <property type="entry name" value="TPR-like"/>
    <property type="match status" value="1"/>
</dbReference>
<dbReference type="FunFam" id="1.25.40.10:FF:000065">
    <property type="entry name" value="Programmed cell death 11"/>
    <property type="match status" value="1"/>
</dbReference>
<dbReference type="InterPro" id="IPR012340">
    <property type="entry name" value="NA-bd_OB-fold"/>
</dbReference>
<dbReference type="SMART" id="SM00386">
    <property type="entry name" value="HAT"/>
    <property type="match status" value="5"/>
</dbReference>
<feature type="compositionally biased region" description="Acidic residues" evidence="5">
    <location>
        <begin position="1391"/>
        <end position="1430"/>
    </location>
</feature>
<protein>
    <submittedName>
        <fullName evidence="7">rRNA biogenesis protein rrp5</fullName>
    </submittedName>
</protein>
<dbReference type="PANTHER" id="PTHR23270:SF10">
    <property type="entry name" value="PROTEIN RRP5 HOMOLOG"/>
    <property type="match status" value="1"/>
</dbReference>
<dbReference type="Gene3D" id="2.40.50.140">
    <property type="entry name" value="Nucleic acid-binding proteins"/>
    <property type="match status" value="2"/>
</dbReference>
<evidence type="ECO:0000256" key="2">
    <source>
        <dbReference type="ARBA" id="ARBA00022552"/>
    </source>
</evidence>
<feature type="compositionally biased region" description="Polar residues" evidence="5">
    <location>
        <begin position="1453"/>
        <end position="1472"/>
    </location>
</feature>
<feature type="compositionally biased region" description="Basic and acidic residues" evidence="5">
    <location>
        <begin position="1"/>
        <end position="25"/>
    </location>
</feature>
<keyword evidence="4" id="KW-0539">Nucleus</keyword>
<dbReference type="InterPro" id="IPR003107">
    <property type="entry name" value="HAT"/>
</dbReference>
<proteinExistence type="predicted"/>
<gene>
    <name evidence="7" type="primary">RRP5_1</name>
    <name evidence="7" type="ORF">IWQ60_000273</name>
</gene>
<keyword evidence="8" id="KW-1185">Reference proteome</keyword>
<sequence>MSTIDYKKFNLSEKPDENTDFDRNTSRQTDWSGAVAAHNLRQPARNPTPHNPDQWNAVRGQPVAPGPRSPHVRGPVKTPEAWQLREFGLTWGARLLAMVQRVHFDGSVLLDLDQGYTGIAYPAADFDVRLLFPGQLVPVRVQSRQVLRSGHLEVLLTMSPQAVNEGLQAADLVPGMLVVGTVVGQGERGCLVDLGIPQVHSYINAADATAYAAQLNPQGPTSLPMGQHVLLRIERGEPGSINVQLGPPRSEPSENVAALPLTTPDALRPGMLVKAVITQFIPSGLCCEIMGSIQATVHWMHLPTTTNFQCSSLAQQYQVGQEVIARVVYSRITPQRATLSLSLLPHLVTGQLRLPQPPQGSDAPLYPPQELHACLQGAVLGNFKVDRLQHTTAFGGLPDYPGLLCIVEAPLEAQPGPAVSSEEWLERVRLDSRHTVRVRDYAPFENAIMVDLVEPEVPIAEVEAVEKWEEEVTASPPALNEVVSCIVMEVKKTLLVVKIQPGGVKAIIPRYLLSDLSGLALHGMWVNIKVGDVLERCVVWRAATPTKLTFLTTKPLVLAAIEAEQYMPATREEVRPNYLYAATVVNASTNDVGMLVVALSGSVSIPVDLEDCADDIEEYRKNPLTCGESVVVRGLQPADPTPEDGDDGPMPRVTLRPSLTTNHLNSKVALKKGVPQNTVPFALNSAPWKRLLHEAAVGANTFHGLSAGLQFPLVNRMRGHYVWGTYVSLCSQTRRCTFNLGNGWKGLVNLNLGEGNAKEPPTDYPVALCVVDVDLHFRLAFLTAVDDFLDRTRAVDNVTKSISQVLADAQADHQSSLPPDAEVLEKLGRSKGVSAVVVHVTKMHAVVALTGCEGSPFALAPFTQYNRSGDLNSVQLGGHYTARAVKWTAELATDPFPDFGAIVVNLSQPKRKKSSSKSVPKLGPQRWYAAQALGDVEADDQEGPNINRAKTVSPDVPFGMRSTPKTYSFYIARILHVADDHYRVFLTDALYDCLAPFDLVQPDPSTKVRPRFAVGHIVEVIIAPGSVNCLLPAVILGKIKESDVNPIRSGNTSRKDMRMAFMARMKALAETGIEGVQDGIHDEQWWLEKTRNAEPVNEPALLSLHLARVASVNDFTYGVQLRGQSADLQCSAPAFLLPVDSDGCRPTYRVNQVVAVEVVKVEHPEYMVVIRAYATDEDLPNIDSENQRRLAAATGEASPETIATYHARCETVAAEVQHYEAVMQTALKRVALNQNTLDDHRRAEFRPHPLAQLYGRCITPYIGSTHLGRVRAVTRDFYVTHLTRLNVDFFTNVSDVPVGSNGFRPRYRVNDDVMVLVDEVRHNPLIAIGKIESRKSVDRAGMEHLMAILDEAAEHLDAQDDDTLPMPESTSADQSFGSDTAASPQGTPVQSEDDEAEQPAQWEDDEAEQPAQSEDDEAERPAQLEDDEAEQPAQSEMANEEAEAADTPVATPSPCSTPAAQGPNVSALSVTNGFVWDDEDDTEGNRTAPASEATAQSATLKRKVEEEDDEKASDNDGTDFSDGDSDNEENAADETEDSNGQTAKRRRRSKRDDLPEDITGTLDTAAPATVEAFERLVVTSPDSSYLWINYMAFHLKLFEVSKAREVAERALKTIGFREAQEKFNVWIALINLENQFGTQVGLDELVTRALRTTEPKPLYIQLAQIYERTSKVERAEQTYQKLLTTHRTSCKAWTLYGSFCLRQRKLAKFRELVQTCATTLPKRKRVKAVSRFALLEFKEGNAERGRTIMEGVLANHPRRLDLWSVYLDMEIKRGEYAAARALFRRITGLKMSSKKMKFFFKRWLMFEKEYGTPDHIEEVKAAALRYIEAQ</sequence>
<comment type="subcellular location">
    <subcellularLocation>
        <location evidence="1">Nucleus</location>
        <location evidence="1">Nucleolus</location>
    </subcellularLocation>
</comment>
<evidence type="ECO:0000256" key="5">
    <source>
        <dbReference type="SAM" id="MobiDB-lite"/>
    </source>
</evidence>
<dbReference type="InterPro" id="IPR011990">
    <property type="entry name" value="TPR-like_helical_dom_sf"/>
</dbReference>
<accession>A0A9W8AM17</accession>
<feature type="region of interest" description="Disordered" evidence="5">
    <location>
        <begin position="1"/>
        <end position="76"/>
    </location>
</feature>
<organism evidence="7 8">
    <name type="scientific">Tieghemiomyces parasiticus</name>
    <dbReference type="NCBI Taxonomy" id="78921"/>
    <lineage>
        <taxon>Eukaryota</taxon>
        <taxon>Fungi</taxon>
        <taxon>Fungi incertae sedis</taxon>
        <taxon>Zoopagomycota</taxon>
        <taxon>Kickxellomycotina</taxon>
        <taxon>Dimargaritomycetes</taxon>
        <taxon>Dimargaritales</taxon>
        <taxon>Dimargaritaceae</taxon>
        <taxon>Tieghemiomyces</taxon>
    </lineage>
</organism>
<keyword evidence="2" id="KW-0698">rRNA processing</keyword>
<dbReference type="Pfam" id="PF05843">
    <property type="entry name" value="Suf"/>
    <property type="match status" value="1"/>
</dbReference>
<feature type="compositionally biased region" description="Acidic residues" evidence="5">
    <location>
        <begin position="1506"/>
        <end position="1537"/>
    </location>
</feature>
<name>A0A9W8AM17_9FUNG</name>
<dbReference type="PANTHER" id="PTHR23270">
    <property type="entry name" value="PROGRAMMED CELL DEATH PROTEIN 11 PRE-RRNA PROCESSING PROTEIN RRP5"/>
    <property type="match status" value="1"/>
</dbReference>
<dbReference type="InterPro" id="IPR008847">
    <property type="entry name" value="Suf"/>
</dbReference>
<evidence type="ECO:0000313" key="8">
    <source>
        <dbReference type="Proteomes" id="UP001150569"/>
    </source>
</evidence>
<dbReference type="Gene3D" id="1.25.40.10">
    <property type="entry name" value="Tetratricopeptide repeat domain"/>
    <property type="match status" value="1"/>
</dbReference>
<feature type="region of interest" description="Disordered" evidence="5">
    <location>
        <begin position="1360"/>
        <end position="1563"/>
    </location>
</feature>
<evidence type="ECO:0000256" key="4">
    <source>
        <dbReference type="ARBA" id="ARBA00023242"/>
    </source>
</evidence>
<dbReference type="InterPro" id="IPR045209">
    <property type="entry name" value="Rrp5"/>
</dbReference>
<dbReference type="SMART" id="SM00316">
    <property type="entry name" value="S1"/>
    <property type="match status" value="3"/>
</dbReference>
<dbReference type="InterPro" id="IPR003029">
    <property type="entry name" value="S1_domain"/>
</dbReference>
<dbReference type="SUPFAM" id="SSF50249">
    <property type="entry name" value="Nucleic acid-binding proteins"/>
    <property type="match status" value="1"/>
</dbReference>
<dbReference type="GO" id="GO:0032040">
    <property type="term" value="C:small-subunit processome"/>
    <property type="evidence" value="ECO:0007669"/>
    <property type="project" value="TreeGrafter"/>
</dbReference>
<evidence type="ECO:0000259" key="6">
    <source>
        <dbReference type="PROSITE" id="PS50126"/>
    </source>
</evidence>
<dbReference type="PROSITE" id="PS50126">
    <property type="entry name" value="S1"/>
    <property type="match status" value="1"/>
</dbReference>
<feature type="domain" description="S1 motif" evidence="6">
    <location>
        <begin position="270"/>
        <end position="342"/>
    </location>
</feature>
<evidence type="ECO:0000313" key="7">
    <source>
        <dbReference type="EMBL" id="KAJ1930488.1"/>
    </source>
</evidence>
<keyword evidence="3" id="KW-0677">Repeat</keyword>
<feature type="compositionally biased region" description="Polar residues" evidence="5">
    <location>
        <begin position="1368"/>
        <end position="1390"/>
    </location>
</feature>
<dbReference type="GO" id="GO:0006364">
    <property type="term" value="P:rRNA processing"/>
    <property type="evidence" value="ECO:0007669"/>
    <property type="project" value="UniProtKB-KW"/>
</dbReference>
<dbReference type="EMBL" id="JANBPT010000006">
    <property type="protein sequence ID" value="KAJ1930488.1"/>
    <property type="molecule type" value="Genomic_DNA"/>
</dbReference>
<dbReference type="Proteomes" id="UP001150569">
    <property type="component" value="Unassembled WGS sequence"/>
</dbReference>
<comment type="caution">
    <text evidence="7">The sequence shown here is derived from an EMBL/GenBank/DDBJ whole genome shotgun (WGS) entry which is preliminary data.</text>
</comment>